<evidence type="ECO:0000313" key="1">
    <source>
        <dbReference type="EMBL" id="ORD93744.1"/>
    </source>
</evidence>
<sequence>MFLDDYLVEHTLYGRVTDITAYNEVEVMVPRKSPDELFRGRLIRVKLIGVESASVSRTLLLQSKAYLTKMIFNMRVRVVLVRNSGIMCGRIEYNGSVDVNDRIMGVIRRLEEYNECDGDSDSSDSSNIITDTITNNTVHNNASLLTLLYIRNKYVLNSIHMDIETDEFREVTRESNWIYRALEEGREVERIRRKQERIRRILVEKGVCNK</sequence>
<dbReference type="Proteomes" id="UP000192639">
    <property type="component" value="Unassembled WGS sequence"/>
</dbReference>
<accession>A0A1Y1S6E1</accession>
<proteinExistence type="predicted"/>
<comment type="caution">
    <text evidence="1">The sequence shown here is derived from an EMBL/GenBank/DDBJ whole genome shotgun (WGS) entry which is preliminary data.</text>
</comment>
<evidence type="ECO:0000313" key="2">
    <source>
        <dbReference type="Proteomes" id="UP000192639"/>
    </source>
</evidence>
<dbReference type="EMBL" id="LWDP01000051">
    <property type="protein sequence ID" value="ORD93744.1"/>
    <property type="molecule type" value="Genomic_DNA"/>
</dbReference>
<gene>
    <name evidence="1" type="ORF">ECANGB1_1597</name>
</gene>
<dbReference type="VEuPathDB" id="MicrosporidiaDB:ECANGB1_1597"/>
<keyword evidence="2" id="KW-1185">Reference proteome</keyword>
<organism evidence="1 2">
    <name type="scientific">Enterospora canceri</name>
    <dbReference type="NCBI Taxonomy" id="1081671"/>
    <lineage>
        <taxon>Eukaryota</taxon>
        <taxon>Fungi</taxon>
        <taxon>Fungi incertae sedis</taxon>
        <taxon>Microsporidia</taxon>
        <taxon>Enterocytozoonidae</taxon>
        <taxon>Enterospora</taxon>
    </lineage>
</organism>
<reference evidence="1 2" key="1">
    <citation type="journal article" date="2017" name="Environ. Microbiol.">
        <title>Decay of the glycolytic pathway and adaptation to intranuclear parasitism within Enterocytozoonidae microsporidia.</title>
        <authorList>
            <person name="Wiredu Boakye D."/>
            <person name="Jaroenlak P."/>
            <person name="Prachumwat A."/>
            <person name="Williams T.A."/>
            <person name="Bateman K.S."/>
            <person name="Itsathitphaisarn O."/>
            <person name="Sritunyalucksana K."/>
            <person name="Paszkiewicz K.H."/>
            <person name="Moore K.A."/>
            <person name="Stentiford G.D."/>
            <person name="Williams B.A."/>
        </authorList>
    </citation>
    <scope>NUCLEOTIDE SEQUENCE [LARGE SCALE GENOMIC DNA]</scope>
    <source>
        <strain evidence="1 2">GB1</strain>
    </source>
</reference>
<dbReference type="AlphaFoldDB" id="A0A1Y1S6E1"/>
<name>A0A1Y1S6E1_9MICR</name>
<protein>
    <submittedName>
        <fullName evidence="1">Uncharacterized protein</fullName>
    </submittedName>
</protein>